<gene>
    <name evidence="5" type="ORF">FB471_5907</name>
</gene>
<dbReference type="SUPFAM" id="SSF51735">
    <property type="entry name" value="NAD(P)-binding Rossmann-fold domains"/>
    <property type="match status" value="1"/>
</dbReference>
<dbReference type="PANTHER" id="PTHR24321">
    <property type="entry name" value="DEHYDROGENASES, SHORT CHAIN"/>
    <property type="match status" value="1"/>
</dbReference>
<proteinExistence type="inferred from homology"/>
<evidence type="ECO:0000256" key="2">
    <source>
        <dbReference type="ARBA" id="ARBA00023002"/>
    </source>
</evidence>
<keyword evidence="3" id="KW-0520">NAD</keyword>
<accession>A0A542CSG4</accession>
<dbReference type="GO" id="GO:0016491">
    <property type="term" value="F:oxidoreductase activity"/>
    <property type="evidence" value="ECO:0007669"/>
    <property type="project" value="UniProtKB-KW"/>
</dbReference>
<reference evidence="5 6" key="1">
    <citation type="submission" date="2019-06" db="EMBL/GenBank/DDBJ databases">
        <title>Sequencing the genomes of 1000 actinobacteria strains.</title>
        <authorList>
            <person name="Klenk H.-P."/>
        </authorList>
    </citation>
    <scope>NUCLEOTIDE SEQUENCE [LARGE SCALE GENOMIC DNA]</scope>
    <source>
        <strain evidence="5 6">DSM 45679</strain>
    </source>
</reference>
<protein>
    <submittedName>
        <fullName evidence="5">NAD(P)-dependent dehydrogenase (Short-subunit alcohol dehydrogenase family)</fullName>
    </submittedName>
</protein>
<dbReference type="Proteomes" id="UP000320876">
    <property type="component" value="Unassembled WGS sequence"/>
</dbReference>
<dbReference type="PANTHER" id="PTHR24321:SF8">
    <property type="entry name" value="ESTRADIOL 17-BETA-DEHYDROGENASE 8-RELATED"/>
    <property type="match status" value="1"/>
</dbReference>
<dbReference type="SMART" id="SM00822">
    <property type="entry name" value="PKS_KR"/>
    <property type="match status" value="1"/>
</dbReference>
<dbReference type="AlphaFoldDB" id="A0A542CSG4"/>
<comment type="caution">
    <text evidence="5">The sequence shown here is derived from an EMBL/GenBank/DDBJ whole genome shotgun (WGS) entry which is preliminary data.</text>
</comment>
<dbReference type="FunFam" id="3.40.50.720:FF:000084">
    <property type="entry name" value="Short-chain dehydrogenase reductase"/>
    <property type="match status" value="1"/>
</dbReference>
<dbReference type="CDD" id="cd05233">
    <property type="entry name" value="SDR_c"/>
    <property type="match status" value="1"/>
</dbReference>
<evidence type="ECO:0000259" key="4">
    <source>
        <dbReference type="SMART" id="SM00822"/>
    </source>
</evidence>
<comment type="similarity">
    <text evidence="1">Belongs to the short-chain dehydrogenases/reductases (SDR) family.</text>
</comment>
<dbReference type="InterPro" id="IPR002347">
    <property type="entry name" value="SDR_fam"/>
</dbReference>
<dbReference type="RefSeq" id="WP_246076781.1">
    <property type="nucleotide sequence ID" value="NZ_VFML01000002.1"/>
</dbReference>
<evidence type="ECO:0000256" key="3">
    <source>
        <dbReference type="ARBA" id="ARBA00023027"/>
    </source>
</evidence>
<keyword evidence="2" id="KW-0560">Oxidoreductase</keyword>
<feature type="domain" description="Ketoreductase" evidence="4">
    <location>
        <begin position="13"/>
        <end position="189"/>
    </location>
</feature>
<name>A0A542CSG4_AMYCI</name>
<evidence type="ECO:0000313" key="5">
    <source>
        <dbReference type="EMBL" id="TQI93765.1"/>
    </source>
</evidence>
<sequence>MAEMSEEAGFAGTVALVTGAAGGIGAAVARALAERGARVAVADLAELPVRKLAGEVDGLGIGLDVRDPDSVFAAVAETTRVLGPVEVLVNSAGVVGGAGPLRSLPVEAFTAALEVNLLGTFLLTRAVGNAMAEAGTGGAIVHLSSAGAFQPTAGLGHYEATKAGVNALTRSAALELAPHRIRVNAIAPGPVDTPLTSEALAEPAARAAWTSRIPLGRIAEPADLVPLVLLLASEQGRHITGTVLPVEGGQLLGSVS</sequence>
<dbReference type="PRINTS" id="PR00080">
    <property type="entry name" value="SDRFAMILY"/>
</dbReference>
<evidence type="ECO:0000313" key="6">
    <source>
        <dbReference type="Proteomes" id="UP000320876"/>
    </source>
</evidence>
<dbReference type="InterPro" id="IPR036291">
    <property type="entry name" value="NAD(P)-bd_dom_sf"/>
</dbReference>
<dbReference type="InterPro" id="IPR057326">
    <property type="entry name" value="KR_dom"/>
</dbReference>
<dbReference type="PRINTS" id="PR00081">
    <property type="entry name" value="GDHRDH"/>
</dbReference>
<organism evidence="5 6">
    <name type="scientific">Amycolatopsis cihanbeyliensis</name>
    <dbReference type="NCBI Taxonomy" id="1128664"/>
    <lineage>
        <taxon>Bacteria</taxon>
        <taxon>Bacillati</taxon>
        <taxon>Actinomycetota</taxon>
        <taxon>Actinomycetes</taxon>
        <taxon>Pseudonocardiales</taxon>
        <taxon>Pseudonocardiaceae</taxon>
        <taxon>Amycolatopsis</taxon>
    </lineage>
</organism>
<dbReference type="EMBL" id="VFML01000002">
    <property type="protein sequence ID" value="TQI93765.1"/>
    <property type="molecule type" value="Genomic_DNA"/>
</dbReference>
<dbReference type="Gene3D" id="3.40.50.720">
    <property type="entry name" value="NAD(P)-binding Rossmann-like Domain"/>
    <property type="match status" value="1"/>
</dbReference>
<dbReference type="Pfam" id="PF13561">
    <property type="entry name" value="adh_short_C2"/>
    <property type="match status" value="1"/>
</dbReference>
<evidence type="ECO:0000256" key="1">
    <source>
        <dbReference type="ARBA" id="ARBA00006484"/>
    </source>
</evidence>
<keyword evidence="6" id="KW-1185">Reference proteome</keyword>